<proteinExistence type="predicted"/>
<evidence type="ECO:0000313" key="2">
    <source>
        <dbReference type="Proteomes" id="UP000078396"/>
    </source>
</evidence>
<sequence>MVDIAHFFRFYSDSAIRRGPALSGYHTAYPALDDNPTAVFWRDGVLQPGCEGGSRQVLQAEV</sequence>
<protein>
    <submittedName>
        <fullName evidence="1">Uncharacterized protein</fullName>
    </submittedName>
</protein>
<organism evidence="1 2">
    <name type="scientific">Mycolicibacterium iranicum</name>
    <name type="common">Mycobacterium iranicum</name>
    <dbReference type="NCBI Taxonomy" id="912594"/>
    <lineage>
        <taxon>Bacteria</taxon>
        <taxon>Bacillati</taxon>
        <taxon>Actinomycetota</taxon>
        <taxon>Actinomycetes</taxon>
        <taxon>Mycobacteriales</taxon>
        <taxon>Mycobacteriaceae</taxon>
        <taxon>Mycolicibacterium</taxon>
    </lineage>
</organism>
<reference evidence="1 2" key="1">
    <citation type="submission" date="2016-04" db="EMBL/GenBank/DDBJ databases">
        <title>Draft Genome Sequences of Staphylococcus capitis Strain H36, S. capitis Strain H65, S. cohnii Strain H62, S. hominis Strain H69, Mycobacterium iranicum Strain H39, Plantibacter sp. Strain H53, Pseudomonas oryzihabitans Strain H72, and Microbacterium sp. Strain H83, isolated from residential settings.</title>
        <authorList>
            <person name="Lymperopoulou D."/>
            <person name="Adams R.I."/>
            <person name="Lindow S."/>
            <person name="Coil D.A."/>
            <person name="Jospin G."/>
            <person name="Eisen J.A."/>
        </authorList>
    </citation>
    <scope>NUCLEOTIDE SEQUENCE [LARGE SCALE GENOMIC DNA]</scope>
    <source>
        <strain evidence="1 2">H39</strain>
    </source>
</reference>
<dbReference type="RefSeq" id="WP_064282957.1">
    <property type="nucleotide sequence ID" value="NZ_LWCS01000032.1"/>
</dbReference>
<dbReference type="Proteomes" id="UP000078396">
    <property type="component" value="Unassembled WGS sequence"/>
</dbReference>
<evidence type="ECO:0000313" key="1">
    <source>
        <dbReference type="EMBL" id="OAN36750.1"/>
    </source>
</evidence>
<dbReference type="EMBL" id="LWCS01000032">
    <property type="protein sequence ID" value="OAN36750.1"/>
    <property type="molecule type" value="Genomic_DNA"/>
</dbReference>
<dbReference type="AlphaFoldDB" id="A0A178LRZ5"/>
<comment type="caution">
    <text evidence="1">The sequence shown here is derived from an EMBL/GenBank/DDBJ whole genome shotgun (WGS) entry which is preliminary data.</text>
</comment>
<name>A0A178LRZ5_MYCIR</name>
<dbReference type="OrthoDB" id="4641698at2"/>
<gene>
    <name evidence="1" type="ORF">A4X20_06025</name>
</gene>
<accession>A0A178LRZ5</accession>